<organism evidence="1 2">
    <name type="scientific">Sulfobacillus harzensis</name>
    <dbReference type="NCBI Taxonomy" id="2729629"/>
    <lineage>
        <taxon>Bacteria</taxon>
        <taxon>Bacillati</taxon>
        <taxon>Bacillota</taxon>
        <taxon>Clostridia</taxon>
        <taxon>Eubacteriales</taxon>
        <taxon>Clostridiales Family XVII. Incertae Sedis</taxon>
        <taxon>Sulfobacillus</taxon>
    </lineage>
</organism>
<keyword evidence="2" id="KW-1185">Reference proteome</keyword>
<gene>
    <name evidence="1" type="ORF">HIJ39_23140</name>
</gene>
<protein>
    <submittedName>
        <fullName evidence="1">Uncharacterized protein</fullName>
    </submittedName>
</protein>
<comment type="caution">
    <text evidence="1">The sequence shown here is derived from an EMBL/GenBank/DDBJ whole genome shotgun (WGS) entry which is preliminary data.</text>
</comment>
<dbReference type="AlphaFoldDB" id="A0A7Y0L8N6"/>
<reference evidence="1 2" key="1">
    <citation type="submission" date="2020-04" db="EMBL/GenBank/DDBJ databases">
        <authorList>
            <person name="Zhang R."/>
            <person name="Schippers A."/>
        </authorList>
    </citation>
    <scope>NUCLEOTIDE SEQUENCE [LARGE SCALE GENOMIC DNA]</scope>
    <source>
        <strain evidence="1 2">DSM 109850</strain>
    </source>
</reference>
<proteinExistence type="predicted"/>
<dbReference type="RefSeq" id="WP_169103375.1">
    <property type="nucleotide sequence ID" value="NZ_JABBVZ010000298.1"/>
</dbReference>
<sequence length="84" mass="9723">MQWSEVRALFPNTFVLMEDQRSYTENGEWHVDEVAVIRPLHDGKEALMAVRAAHGSTFVYHTKHPEIVMPIRSKPAYRGAERET</sequence>
<dbReference type="Proteomes" id="UP000533476">
    <property type="component" value="Unassembled WGS sequence"/>
</dbReference>
<evidence type="ECO:0000313" key="1">
    <source>
        <dbReference type="EMBL" id="NMP25191.1"/>
    </source>
</evidence>
<name>A0A7Y0L8N6_9FIRM</name>
<evidence type="ECO:0000313" key="2">
    <source>
        <dbReference type="Proteomes" id="UP000533476"/>
    </source>
</evidence>
<accession>A0A7Y0L8N6</accession>
<dbReference type="EMBL" id="JABBVZ010000298">
    <property type="protein sequence ID" value="NMP25191.1"/>
    <property type="molecule type" value="Genomic_DNA"/>
</dbReference>